<dbReference type="InParanoid" id="D8PWS9"/>
<gene>
    <name evidence="2" type="ORF">SCHCODRAFT_84525</name>
</gene>
<dbReference type="AlphaFoldDB" id="D8PWS9"/>
<organism evidence="3">
    <name type="scientific">Schizophyllum commune (strain H4-8 / FGSC 9210)</name>
    <name type="common">Split gill fungus</name>
    <dbReference type="NCBI Taxonomy" id="578458"/>
    <lineage>
        <taxon>Eukaryota</taxon>
        <taxon>Fungi</taxon>
        <taxon>Dikarya</taxon>
        <taxon>Basidiomycota</taxon>
        <taxon>Agaricomycotina</taxon>
        <taxon>Agaricomycetes</taxon>
        <taxon>Agaricomycetidae</taxon>
        <taxon>Agaricales</taxon>
        <taxon>Schizophyllaceae</taxon>
        <taxon>Schizophyllum</taxon>
    </lineage>
</organism>
<dbReference type="Proteomes" id="UP000007431">
    <property type="component" value="Unassembled WGS sequence"/>
</dbReference>
<evidence type="ECO:0000313" key="2">
    <source>
        <dbReference type="EMBL" id="EFJ00266.1"/>
    </source>
</evidence>
<dbReference type="KEGG" id="scm:SCHCO_02485331"/>
<evidence type="ECO:0000313" key="3">
    <source>
        <dbReference type="Proteomes" id="UP000007431"/>
    </source>
</evidence>
<sequence>MALALAAPFLDTTNAGAFSSHPRTRRHTRSSFSLLTKSAAPCTLSLANVSASVAPAVDLPAQAPLSIVPFPGDLDIPEPMSPIPQQAQARRRANSLLAPTHSRRRVRRASSLSPLNKPRASANSDLQLMRLVQRILACRLRSRSPSPAPEAGSDDGMDVDEQTSSDVAELLAAQDRLLYERLSAHLAKRGGASYDSSGDLSATPPQVVASLIMRHNDRSALRARSRSRSSAMRNRSPARKYTPRRVTSPLGSGLQA</sequence>
<dbReference type="GeneID" id="9594371"/>
<keyword evidence="3" id="KW-1185">Reference proteome</keyword>
<accession>D8PWS9</accession>
<feature type="compositionally biased region" description="Acidic residues" evidence="1">
    <location>
        <begin position="152"/>
        <end position="163"/>
    </location>
</feature>
<proteinExistence type="predicted"/>
<dbReference type="RefSeq" id="XP_003035168.1">
    <property type="nucleotide sequence ID" value="XM_003035122.1"/>
</dbReference>
<evidence type="ECO:0000256" key="1">
    <source>
        <dbReference type="SAM" id="MobiDB-lite"/>
    </source>
</evidence>
<feature type="region of interest" description="Disordered" evidence="1">
    <location>
        <begin position="142"/>
        <end position="163"/>
    </location>
</feature>
<feature type="region of interest" description="Disordered" evidence="1">
    <location>
        <begin position="216"/>
        <end position="256"/>
    </location>
</feature>
<reference evidence="2 3" key="1">
    <citation type="journal article" date="2010" name="Nat. Biotechnol.">
        <title>Genome sequence of the model mushroom Schizophyllum commune.</title>
        <authorList>
            <person name="Ohm R.A."/>
            <person name="de Jong J.F."/>
            <person name="Lugones L.G."/>
            <person name="Aerts A."/>
            <person name="Kothe E."/>
            <person name="Stajich J.E."/>
            <person name="de Vries R.P."/>
            <person name="Record E."/>
            <person name="Levasseur A."/>
            <person name="Baker S.E."/>
            <person name="Bartholomew K.A."/>
            <person name="Coutinho P.M."/>
            <person name="Erdmann S."/>
            <person name="Fowler T.J."/>
            <person name="Gathman A.C."/>
            <person name="Lombard V."/>
            <person name="Henrissat B."/>
            <person name="Knabe N."/>
            <person name="Kuees U."/>
            <person name="Lilly W.W."/>
            <person name="Lindquist E."/>
            <person name="Lucas S."/>
            <person name="Magnuson J.K."/>
            <person name="Piumi F."/>
            <person name="Raudaskoski M."/>
            <person name="Salamov A."/>
            <person name="Schmutz J."/>
            <person name="Schwarze F.W.M.R."/>
            <person name="vanKuyk P.A."/>
            <person name="Horton J.S."/>
            <person name="Grigoriev I.V."/>
            <person name="Woesten H.A.B."/>
        </authorList>
    </citation>
    <scope>NUCLEOTIDE SEQUENCE [LARGE SCALE GENOMIC DNA]</scope>
    <source>
        <strain evidence="3">H4-8 / FGSC 9210</strain>
    </source>
</reference>
<dbReference type="VEuPathDB" id="FungiDB:SCHCODRAFT_02485331"/>
<name>D8PWS9_SCHCM</name>
<protein>
    <submittedName>
        <fullName evidence="2">Expressed protein</fullName>
    </submittedName>
</protein>
<feature type="region of interest" description="Disordered" evidence="1">
    <location>
        <begin position="86"/>
        <end position="120"/>
    </location>
</feature>
<dbReference type="OrthoDB" id="3000538at2759"/>
<dbReference type="HOGENOM" id="CLU_1086475_0_0_1"/>
<dbReference type="EMBL" id="GL377303">
    <property type="protein sequence ID" value="EFJ00266.1"/>
    <property type="molecule type" value="Genomic_DNA"/>
</dbReference>